<dbReference type="EMBL" id="JAUTWS010000003">
    <property type="protein sequence ID" value="MDO9707644.1"/>
    <property type="molecule type" value="Genomic_DNA"/>
</dbReference>
<reference evidence="1 2" key="1">
    <citation type="submission" date="2023-08" db="EMBL/GenBank/DDBJ databases">
        <title>The draft genome sequence of Paracraurococcus sp. LOR1-02.</title>
        <authorList>
            <person name="Kingkaew E."/>
            <person name="Tanasupawat S."/>
        </authorList>
    </citation>
    <scope>NUCLEOTIDE SEQUENCE [LARGE SCALE GENOMIC DNA]</scope>
    <source>
        <strain evidence="1 2">LOR1-02</strain>
    </source>
</reference>
<sequence length="153" mass="16481">MPRPDRFEVVIAGGRSCSIRRNPGDAFGLLLRGAPARALAGTRGLLTATDLLVWQNGTVFHDDVERATGLRGLHLVLRNADVGVSLDALDPGMGPPWLLPAGEATRREAVTAWLRANPRLAALYPEGFGIDWYEPWPGIDAEGLHAGERRPAA</sequence>
<comment type="caution">
    <text evidence="1">The sequence shown here is derived from an EMBL/GenBank/DDBJ whole genome shotgun (WGS) entry which is preliminary data.</text>
</comment>
<proteinExistence type="predicted"/>
<evidence type="ECO:0000313" key="2">
    <source>
        <dbReference type="Proteomes" id="UP001243009"/>
    </source>
</evidence>
<dbReference type="RefSeq" id="WP_305102513.1">
    <property type="nucleotide sequence ID" value="NZ_JAUTWS010000003.1"/>
</dbReference>
<keyword evidence="2" id="KW-1185">Reference proteome</keyword>
<organism evidence="1 2">
    <name type="scientific">Paracraurococcus lichenis</name>
    <dbReference type="NCBI Taxonomy" id="3064888"/>
    <lineage>
        <taxon>Bacteria</taxon>
        <taxon>Pseudomonadati</taxon>
        <taxon>Pseudomonadota</taxon>
        <taxon>Alphaproteobacteria</taxon>
        <taxon>Acetobacterales</taxon>
        <taxon>Roseomonadaceae</taxon>
        <taxon>Paracraurococcus</taxon>
    </lineage>
</organism>
<gene>
    <name evidence="1" type="ORF">Q7A36_04745</name>
</gene>
<protein>
    <submittedName>
        <fullName evidence="1">Uncharacterized protein</fullName>
    </submittedName>
</protein>
<name>A0ABT9DUR7_9PROT</name>
<dbReference type="Proteomes" id="UP001243009">
    <property type="component" value="Unassembled WGS sequence"/>
</dbReference>
<evidence type="ECO:0000313" key="1">
    <source>
        <dbReference type="EMBL" id="MDO9707644.1"/>
    </source>
</evidence>
<accession>A0ABT9DUR7</accession>